<evidence type="ECO:0000259" key="5">
    <source>
        <dbReference type="SMART" id="SM00829"/>
    </source>
</evidence>
<dbReference type="InterPro" id="IPR020843">
    <property type="entry name" value="ER"/>
</dbReference>
<dbReference type="RefSeq" id="XP_007919596.1">
    <property type="nucleotide sequence ID" value="XM_007921405.1"/>
</dbReference>
<dbReference type="InterPro" id="IPR036291">
    <property type="entry name" value="NAD(P)-bd_dom_sf"/>
</dbReference>
<organism evidence="6 7">
    <name type="scientific">Phaeoacremonium minimum (strain UCR-PA7)</name>
    <name type="common">Esca disease fungus</name>
    <name type="synonym">Togninia minima</name>
    <dbReference type="NCBI Taxonomy" id="1286976"/>
    <lineage>
        <taxon>Eukaryota</taxon>
        <taxon>Fungi</taxon>
        <taxon>Dikarya</taxon>
        <taxon>Ascomycota</taxon>
        <taxon>Pezizomycotina</taxon>
        <taxon>Sordariomycetes</taxon>
        <taxon>Sordariomycetidae</taxon>
        <taxon>Togniniales</taxon>
        <taxon>Togniniaceae</taxon>
        <taxon>Phaeoacremonium</taxon>
    </lineage>
</organism>
<gene>
    <name evidence="6" type="ORF">UCRPA7_8899</name>
</gene>
<dbReference type="Gene3D" id="3.40.50.720">
    <property type="entry name" value="NAD(P)-binding Rossmann-like Domain"/>
    <property type="match status" value="1"/>
</dbReference>
<keyword evidence="3" id="KW-0521">NADP</keyword>
<keyword evidence="2" id="KW-0547">Nucleotide-binding</keyword>
<evidence type="ECO:0000256" key="2">
    <source>
        <dbReference type="ARBA" id="ARBA00022741"/>
    </source>
</evidence>
<dbReference type="Proteomes" id="UP000014074">
    <property type="component" value="Unassembled WGS sequence"/>
</dbReference>
<evidence type="ECO:0000256" key="4">
    <source>
        <dbReference type="ARBA" id="ARBA00023002"/>
    </source>
</evidence>
<evidence type="ECO:0000313" key="6">
    <source>
        <dbReference type="EMBL" id="EON95616.1"/>
    </source>
</evidence>
<dbReference type="Gene3D" id="3.90.180.10">
    <property type="entry name" value="Medium-chain alcohol dehydrogenases, catalytic domain"/>
    <property type="match status" value="1"/>
</dbReference>
<dbReference type="PANTHER" id="PTHR45348:SF1">
    <property type="entry name" value="TRANS-ENOYL REDUCTASE STHE"/>
    <property type="match status" value="1"/>
</dbReference>
<dbReference type="AlphaFoldDB" id="R8B8I5"/>
<dbReference type="PANTHER" id="PTHR45348">
    <property type="entry name" value="HYPOTHETICAL OXIDOREDUCTASE (EUROFUNG)"/>
    <property type="match status" value="1"/>
</dbReference>
<dbReference type="EMBL" id="KB933378">
    <property type="protein sequence ID" value="EON95616.1"/>
    <property type="molecule type" value="Genomic_DNA"/>
</dbReference>
<reference evidence="7" key="1">
    <citation type="journal article" date="2013" name="Genome Announc.">
        <title>Draft genome sequence of the ascomycete Phaeoacremonium aleophilum strain UCR-PA7, a causal agent of the esca disease complex in grapevines.</title>
        <authorList>
            <person name="Blanco-Ulate B."/>
            <person name="Rolshausen P."/>
            <person name="Cantu D."/>
        </authorList>
    </citation>
    <scope>NUCLEOTIDE SEQUENCE [LARGE SCALE GENOMIC DNA]</scope>
    <source>
        <strain evidence="7">UCR-PA7</strain>
    </source>
</reference>
<evidence type="ECO:0000256" key="3">
    <source>
        <dbReference type="ARBA" id="ARBA00022857"/>
    </source>
</evidence>
<dbReference type="HOGENOM" id="CLU_026673_16_1_1"/>
<dbReference type="eggNOG" id="KOG1198">
    <property type="taxonomic scope" value="Eukaryota"/>
</dbReference>
<comment type="similarity">
    <text evidence="1">Belongs to the zinc-containing alcohol dehydrogenase family.</text>
</comment>
<protein>
    <submittedName>
        <fullName evidence="6">Putative zinc-binding dehydrogenase family protein</fullName>
    </submittedName>
</protein>
<evidence type="ECO:0000313" key="7">
    <source>
        <dbReference type="Proteomes" id="UP000014074"/>
    </source>
</evidence>
<sequence>MGSVPVPDKQKAIIGLDDGTLVVSDNVDVPKLEDDLVIVRTKAIGLNPIDTKMKGRLAAPGCIAGMDFAGEVIAIGAKAQTPGKIKVGDRVCGAVIGYDQRNPAIGAFAEIVAPTDAGLMKIPDGMSYEQGASLGACISTMGLALFKSLGLPGNPKNPAEKPVNVFVYGGSTSVGTMAIQLIKISGLNPITVCSPRNFDLVKSYGATEVFDYNSPTCIDDIRKYTRNSLNVIAL</sequence>
<dbReference type="KEGG" id="tmn:UCRPA7_8899"/>
<accession>R8B8I5</accession>
<keyword evidence="7" id="KW-1185">Reference proteome</keyword>
<dbReference type="SUPFAM" id="SSF50129">
    <property type="entry name" value="GroES-like"/>
    <property type="match status" value="1"/>
</dbReference>
<dbReference type="GO" id="GO:0016651">
    <property type="term" value="F:oxidoreductase activity, acting on NAD(P)H"/>
    <property type="evidence" value="ECO:0007669"/>
    <property type="project" value="InterPro"/>
</dbReference>
<dbReference type="GO" id="GO:0000166">
    <property type="term" value="F:nucleotide binding"/>
    <property type="evidence" value="ECO:0007669"/>
    <property type="project" value="UniProtKB-KW"/>
</dbReference>
<dbReference type="Pfam" id="PF08240">
    <property type="entry name" value="ADH_N"/>
    <property type="match status" value="1"/>
</dbReference>
<dbReference type="InterPro" id="IPR011032">
    <property type="entry name" value="GroES-like_sf"/>
</dbReference>
<dbReference type="InterPro" id="IPR013154">
    <property type="entry name" value="ADH-like_N"/>
</dbReference>
<dbReference type="GeneID" id="19329792"/>
<dbReference type="InterPro" id="IPR047122">
    <property type="entry name" value="Trans-enoyl_RdTase-like"/>
</dbReference>
<dbReference type="OrthoDB" id="48317at2759"/>
<evidence type="ECO:0000256" key="1">
    <source>
        <dbReference type="ARBA" id="ARBA00008072"/>
    </source>
</evidence>
<name>R8B8I5_PHAM7</name>
<proteinExistence type="inferred from homology"/>
<dbReference type="SMART" id="SM00829">
    <property type="entry name" value="PKS_ER"/>
    <property type="match status" value="1"/>
</dbReference>
<dbReference type="SUPFAM" id="SSF51735">
    <property type="entry name" value="NAD(P)-binding Rossmann-fold domains"/>
    <property type="match status" value="1"/>
</dbReference>
<feature type="domain" description="Enoyl reductase (ER)" evidence="5">
    <location>
        <begin position="15"/>
        <end position="232"/>
    </location>
</feature>
<dbReference type="CDD" id="cd08249">
    <property type="entry name" value="enoyl_reductase_like"/>
    <property type="match status" value="1"/>
</dbReference>
<keyword evidence="4" id="KW-0560">Oxidoreductase</keyword>